<sequence length="486" mass="54323">MVERIRPSTREERLLWIAESHFNLFNLRGDQVYIDLLTDSGTGAMSDQQWAAIMKGDETYAGSSSFLRLRDKVKGIFGFDYVLPVHQGRAAENALFSAFVGAGNIVPGNSHFDTTRAHIETRGAHAYDCSLEEAFRPDREHPFKGNVDIDKLDTVLKSNKGNVPMIVVTATCNKSGGQPVSLSNLRRVKELADIHGIPLVIDSARFAENAWFIREREPGYADKSIKSIVREMYQLADAMIMSGKKDGLVNIGGLLATRHQTWYDRVSSYVILFEGFTTYGGLAGRDMEAFAVGLDEVTDSHYLDSRIGQVHRLGRMLIEAGIPIQRPIGGHAIIVDATTFLPYVPREEYPAQTLAVELYVEAGVRGVEIGTLLNDRDLCTGEERYAQTEFLRLAIPRRVYTNDHLAVVGSGLKNVFARRATITEGFRIREESKTLRHFTLRLERARRKGVEKMRLNDDPEKSPIKETGTSKAISIPQHHGSKEVCV</sequence>
<dbReference type="AlphaFoldDB" id="A0A0F8A1P0"/>
<dbReference type="InterPro" id="IPR015422">
    <property type="entry name" value="PyrdxlP-dep_Trfase_small"/>
</dbReference>
<dbReference type="PIRSF" id="PIRSF001386">
    <property type="entry name" value="Trpase"/>
    <property type="match status" value="1"/>
</dbReference>
<reference evidence="7 8" key="1">
    <citation type="journal article" date="2014" name="Genome Biol. Evol.">
        <title>Comparative genomics and transcriptomics analyses reveal divergent lifestyle features of nematode endoparasitic fungus Hirsutella minnesotensis.</title>
        <authorList>
            <person name="Lai Y."/>
            <person name="Liu K."/>
            <person name="Zhang X."/>
            <person name="Zhang X."/>
            <person name="Li K."/>
            <person name="Wang N."/>
            <person name="Shu C."/>
            <person name="Wu Y."/>
            <person name="Wang C."/>
            <person name="Bushley K.E."/>
            <person name="Xiang M."/>
            <person name="Liu X."/>
        </authorList>
    </citation>
    <scope>NUCLEOTIDE SEQUENCE [LARGE SCALE GENOMIC DNA]</scope>
    <source>
        <strain evidence="7 8">3608</strain>
    </source>
</reference>
<dbReference type="Pfam" id="PF01212">
    <property type="entry name" value="Beta_elim_lyase"/>
    <property type="match status" value="1"/>
</dbReference>
<feature type="compositionally biased region" description="Basic and acidic residues" evidence="5">
    <location>
        <begin position="451"/>
        <end position="464"/>
    </location>
</feature>
<organism evidence="7 8">
    <name type="scientific">Hirsutella minnesotensis 3608</name>
    <dbReference type="NCBI Taxonomy" id="1043627"/>
    <lineage>
        <taxon>Eukaryota</taxon>
        <taxon>Fungi</taxon>
        <taxon>Dikarya</taxon>
        <taxon>Ascomycota</taxon>
        <taxon>Pezizomycotina</taxon>
        <taxon>Sordariomycetes</taxon>
        <taxon>Hypocreomycetidae</taxon>
        <taxon>Hypocreales</taxon>
        <taxon>Ophiocordycipitaceae</taxon>
        <taxon>Hirsutella</taxon>
    </lineage>
</organism>
<evidence type="ECO:0000313" key="7">
    <source>
        <dbReference type="EMBL" id="KJZ69594.1"/>
    </source>
</evidence>
<dbReference type="InterPro" id="IPR015424">
    <property type="entry name" value="PyrdxlP-dep_Trfase"/>
</dbReference>
<keyword evidence="8" id="KW-1185">Reference proteome</keyword>
<keyword evidence="4 7" id="KW-0456">Lyase</keyword>
<dbReference type="SUPFAM" id="SSF53383">
    <property type="entry name" value="PLP-dependent transferases"/>
    <property type="match status" value="1"/>
</dbReference>
<dbReference type="Gene3D" id="3.40.640.10">
    <property type="entry name" value="Type I PLP-dependent aspartate aminotransferase-like (Major domain)"/>
    <property type="match status" value="1"/>
</dbReference>
<dbReference type="NCBIfam" id="NF009709">
    <property type="entry name" value="PRK13238.1"/>
    <property type="match status" value="1"/>
</dbReference>
<feature type="domain" description="Aromatic amino acid beta-eliminating lyase/threonine aldolase" evidence="6">
    <location>
        <begin position="35"/>
        <end position="408"/>
    </location>
</feature>
<dbReference type="InterPro" id="IPR011166">
    <property type="entry name" value="Beta-eliminating_lyase"/>
</dbReference>
<dbReference type="PANTHER" id="PTHR32325:SF4">
    <property type="entry name" value="TRYPTOPHANASE"/>
    <property type="match status" value="1"/>
</dbReference>
<keyword evidence="3" id="KW-0663">Pyridoxal phosphate</keyword>
<evidence type="ECO:0000256" key="1">
    <source>
        <dbReference type="ARBA" id="ARBA00001933"/>
    </source>
</evidence>
<evidence type="ECO:0000313" key="8">
    <source>
        <dbReference type="Proteomes" id="UP000054481"/>
    </source>
</evidence>
<dbReference type="InterPro" id="IPR015421">
    <property type="entry name" value="PyrdxlP-dep_Trfase_major"/>
</dbReference>
<comment type="similarity">
    <text evidence="2">Belongs to the beta-eliminating lyase family.</text>
</comment>
<dbReference type="InterPro" id="IPR001597">
    <property type="entry name" value="ArAA_b-elim_lyase/Thr_aldolase"/>
</dbReference>
<evidence type="ECO:0000256" key="5">
    <source>
        <dbReference type="SAM" id="MobiDB-lite"/>
    </source>
</evidence>
<gene>
    <name evidence="7" type="ORF">HIM_11008</name>
</gene>
<evidence type="ECO:0000256" key="4">
    <source>
        <dbReference type="ARBA" id="ARBA00023239"/>
    </source>
</evidence>
<evidence type="ECO:0000256" key="3">
    <source>
        <dbReference type="ARBA" id="ARBA00022898"/>
    </source>
</evidence>
<dbReference type="OrthoDB" id="19261at2759"/>
<dbReference type="GO" id="GO:0016830">
    <property type="term" value="F:carbon-carbon lyase activity"/>
    <property type="evidence" value="ECO:0007669"/>
    <property type="project" value="InterPro"/>
</dbReference>
<proteinExistence type="inferred from homology"/>
<accession>A0A0F8A1P0</accession>
<name>A0A0F8A1P0_9HYPO</name>
<feature type="region of interest" description="Disordered" evidence="5">
    <location>
        <begin position="451"/>
        <end position="486"/>
    </location>
</feature>
<comment type="cofactor">
    <cofactor evidence="1">
        <name>pyridoxal 5'-phosphate</name>
        <dbReference type="ChEBI" id="CHEBI:597326"/>
    </cofactor>
</comment>
<dbReference type="EMBL" id="KQ030696">
    <property type="protein sequence ID" value="KJZ69594.1"/>
    <property type="molecule type" value="Genomic_DNA"/>
</dbReference>
<dbReference type="PANTHER" id="PTHR32325">
    <property type="entry name" value="BETA-ELIMINATING LYASE-LIKE PROTEIN-RELATED"/>
    <property type="match status" value="1"/>
</dbReference>
<dbReference type="Proteomes" id="UP000054481">
    <property type="component" value="Unassembled WGS sequence"/>
</dbReference>
<dbReference type="GO" id="GO:0009072">
    <property type="term" value="P:aromatic amino acid metabolic process"/>
    <property type="evidence" value="ECO:0007669"/>
    <property type="project" value="InterPro"/>
</dbReference>
<evidence type="ECO:0000256" key="2">
    <source>
        <dbReference type="ARBA" id="ARBA00009721"/>
    </source>
</evidence>
<protein>
    <submittedName>
        <fullName evidence="7">Putative beta-eliminating lyase</fullName>
    </submittedName>
</protein>
<evidence type="ECO:0000259" key="6">
    <source>
        <dbReference type="Pfam" id="PF01212"/>
    </source>
</evidence>
<dbReference type="Gene3D" id="3.90.1150.10">
    <property type="entry name" value="Aspartate Aminotransferase, domain 1"/>
    <property type="match status" value="1"/>
</dbReference>